<reference evidence="1 2" key="1">
    <citation type="submission" date="2024-08" db="EMBL/GenBank/DDBJ databases">
        <title>Insights into the chromosomal genome structure of Flemingia macrophylla.</title>
        <authorList>
            <person name="Ding Y."/>
            <person name="Zhao Y."/>
            <person name="Bi W."/>
            <person name="Wu M."/>
            <person name="Zhao G."/>
            <person name="Gong Y."/>
            <person name="Li W."/>
            <person name="Zhang P."/>
        </authorList>
    </citation>
    <scope>NUCLEOTIDE SEQUENCE [LARGE SCALE GENOMIC DNA]</scope>
    <source>
        <strain evidence="1">DYQJB</strain>
        <tissue evidence="1">Leaf</tissue>
    </source>
</reference>
<keyword evidence="2" id="KW-1185">Reference proteome</keyword>
<evidence type="ECO:0000313" key="2">
    <source>
        <dbReference type="Proteomes" id="UP001603857"/>
    </source>
</evidence>
<gene>
    <name evidence="1" type="ORF">Fmac_008601</name>
</gene>
<dbReference type="AlphaFoldDB" id="A0ABD1MXV0"/>
<dbReference type="Proteomes" id="UP001603857">
    <property type="component" value="Unassembled WGS sequence"/>
</dbReference>
<name>A0ABD1MXV0_9FABA</name>
<sequence length="102" mass="11789">MSGTQTVKKASYHTQTTRLLSQLKEGRARHEIECGSEERLNKMERKYEKAFLIWVASSELGELPWFYSATQTKTSVYTAIETFHKALTEHHNLDTLKKLNEG</sequence>
<proteinExistence type="predicted"/>
<dbReference type="EMBL" id="JBGMDY010000003">
    <property type="protein sequence ID" value="KAL2340661.1"/>
    <property type="molecule type" value="Genomic_DNA"/>
</dbReference>
<organism evidence="1 2">
    <name type="scientific">Flemingia macrophylla</name>
    <dbReference type="NCBI Taxonomy" id="520843"/>
    <lineage>
        <taxon>Eukaryota</taxon>
        <taxon>Viridiplantae</taxon>
        <taxon>Streptophyta</taxon>
        <taxon>Embryophyta</taxon>
        <taxon>Tracheophyta</taxon>
        <taxon>Spermatophyta</taxon>
        <taxon>Magnoliopsida</taxon>
        <taxon>eudicotyledons</taxon>
        <taxon>Gunneridae</taxon>
        <taxon>Pentapetalae</taxon>
        <taxon>rosids</taxon>
        <taxon>fabids</taxon>
        <taxon>Fabales</taxon>
        <taxon>Fabaceae</taxon>
        <taxon>Papilionoideae</taxon>
        <taxon>50 kb inversion clade</taxon>
        <taxon>NPAAA clade</taxon>
        <taxon>indigoferoid/millettioid clade</taxon>
        <taxon>Phaseoleae</taxon>
        <taxon>Flemingia</taxon>
    </lineage>
</organism>
<evidence type="ECO:0000313" key="1">
    <source>
        <dbReference type="EMBL" id="KAL2340661.1"/>
    </source>
</evidence>
<accession>A0ABD1MXV0</accession>
<protein>
    <submittedName>
        <fullName evidence="1">Uncharacterized protein</fullName>
    </submittedName>
</protein>
<comment type="caution">
    <text evidence="1">The sequence shown here is derived from an EMBL/GenBank/DDBJ whole genome shotgun (WGS) entry which is preliminary data.</text>
</comment>